<evidence type="ECO:0000313" key="8">
    <source>
        <dbReference type="RefSeq" id="XP_014673530.1"/>
    </source>
</evidence>
<evidence type="ECO:0000256" key="3">
    <source>
        <dbReference type="ARBA" id="ARBA00023069"/>
    </source>
</evidence>
<dbReference type="PANTHER" id="PTHR13159:SF0">
    <property type="entry name" value="RADIAL SPOKE HEAD 6 HOMOLOG A"/>
    <property type="match status" value="1"/>
</dbReference>
<feature type="region of interest" description="Disordered" evidence="6">
    <location>
        <begin position="361"/>
        <end position="381"/>
    </location>
</feature>
<dbReference type="GeneID" id="106813813"/>
<keyword evidence="2" id="KW-0963">Cytoplasm</keyword>
<dbReference type="RefSeq" id="XP_014673530.1">
    <property type="nucleotide sequence ID" value="XM_014818044.1"/>
</dbReference>
<proteinExistence type="predicted"/>
<keyword evidence="3" id="KW-0969">Cilium</keyword>
<feature type="region of interest" description="Disordered" evidence="6">
    <location>
        <begin position="475"/>
        <end position="510"/>
    </location>
</feature>
<feature type="compositionally biased region" description="Acidic residues" evidence="6">
    <location>
        <begin position="493"/>
        <end position="510"/>
    </location>
</feature>
<evidence type="ECO:0000256" key="2">
    <source>
        <dbReference type="ARBA" id="ARBA00022490"/>
    </source>
</evidence>
<sequence>MSGQVQEEDFVNAKAYLLQSNLYDHLCKVLTKVLDERPKNAGDSFEDISKDVKKTAFNPESDVLQDKNEDSTEVEIAETHKKLFTKPDELELHDGHDDELGAPLGNLMESAFMFEQAGIGFSREETYRIFLALKQLLETQPIQHIRFWGKILGVQQSYIVAEAEPRDGEDIEPIEKDDVEEGNGERDSDAGGDDQDDDAIPKPDYNPSPVIPREENGVGCNKKIYFVCTEPGMPWTRLPPVTPAQMVAARMIRKLFTGHLDAPVNSYPVFPGNEANYLRAQIARISAATQISPLGFYHFDEEEEEQEETDARDTYVENLEFEPIPVKDLADSNMANWVHHVQHILPQGRCKWYNPFKKDSEELDEENFDDEAEETDAPIPEAGPPLLTPLAEDAEIAHIAPWSTQLSSNYFPQFALAVVRSNLWPGAATVAAGRKFENIYIGVGHKYSLYNYSPPAMPPVGQEHPMMEELTEIEDPSVEEEAAFKAAQQEAEERAEEEAEAEEDGDEDEN</sequence>
<evidence type="ECO:0000313" key="7">
    <source>
        <dbReference type="Proteomes" id="UP000695022"/>
    </source>
</evidence>
<evidence type="ECO:0000256" key="5">
    <source>
        <dbReference type="ARBA" id="ARBA00023273"/>
    </source>
</evidence>
<comment type="subcellular location">
    <subcellularLocation>
        <location evidence="1">Cytoplasm</location>
        <location evidence="1">Cytoskeleton</location>
        <location evidence="1">Cilium axoneme</location>
    </subcellularLocation>
</comment>
<protein>
    <submittedName>
        <fullName evidence="8">Radial spoke head protein 4 homolog A-like</fullName>
    </submittedName>
</protein>
<name>A0ABM1EMV9_PRICU</name>
<feature type="compositionally biased region" description="Acidic residues" evidence="6">
    <location>
        <begin position="361"/>
        <end position="376"/>
    </location>
</feature>
<feature type="compositionally biased region" description="Basic and acidic residues" evidence="6">
    <location>
        <begin position="163"/>
        <end position="176"/>
    </location>
</feature>
<dbReference type="CDD" id="cd22963">
    <property type="entry name" value="DD_CrRSP4-like"/>
    <property type="match status" value="1"/>
</dbReference>
<dbReference type="InterPro" id="IPR006802">
    <property type="entry name" value="Radial_spoke"/>
</dbReference>
<feature type="region of interest" description="Disordered" evidence="6">
    <location>
        <begin position="163"/>
        <end position="215"/>
    </location>
</feature>
<accession>A0ABM1EMV9</accession>
<evidence type="ECO:0000256" key="4">
    <source>
        <dbReference type="ARBA" id="ARBA00023212"/>
    </source>
</evidence>
<evidence type="ECO:0000256" key="1">
    <source>
        <dbReference type="ARBA" id="ARBA00004430"/>
    </source>
</evidence>
<evidence type="ECO:0000256" key="6">
    <source>
        <dbReference type="SAM" id="MobiDB-lite"/>
    </source>
</evidence>
<keyword evidence="7" id="KW-1185">Reference proteome</keyword>
<dbReference type="Proteomes" id="UP000695022">
    <property type="component" value="Unplaced"/>
</dbReference>
<reference evidence="8" key="1">
    <citation type="submission" date="2025-08" db="UniProtKB">
        <authorList>
            <consortium name="RefSeq"/>
        </authorList>
    </citation>
    <scope>IDENTIFICATION</scope>
</reference>
<gene>
    <name evidence="8" type="primary">LOC106813813</name>
</gene>
<organism evidence="7 8">
    <name type="scientific">Priapulus caudatus</name>
    <name type="common">Priapulid worm</name>
    <dbReference type="NCBI Taxonomy" id="37621"/>
    <lineage>
        <taxon>Eukaryota</taxon>
        <taxon>Metazoa</taxon>
        <taxon>Ecdysozoa</taxon>
        <taxon>Scalidophora</taxon>
        <taxon>Priapulida</taxon>
        <taxon>Priapulimorpha</taxon>
        <taxon>Priapulimorphida</taxon>
        <taxon>Priapulidae</taxon>
        <taxon>Priapulus</taxon>
    </lineage>
</organism>
<keyword evidence="5" id="KW-0966">Cell projection</keyword>
<keyword evidence="4" id="KW-0206">Cytoskeleton</keyword>
<dbReference type="Pfam" id="PF04712">
    <property type="entry name" value="Radial_spoke"/>
    <property type="match status" value="1"/>
</dbReference>
<dbReference type="PANTHER" id="PTHR13159">
    <property type="entry name" value="RADIAL SPOKEHEAD-RELATED"/>
    <property type="match status" value="1"/>
</dbReference>